<evidence type="ECO:0000313" key="1">
    <source>
        <dbReference type="EMBL" id="MPL62119.1"/>
    </source>
</evidence>
<reference evidence="1" key="1">
    <citation type="submission" date="2019-08" db="EMBL/GenBank/DDBJ databases">
        <authorList>
            <person name="Kucharzyk K."/>
            <person name="Murdoch R.W."/>
            <person name="Higgins S."/>
            <person name="Loffler F."/>
        </authorList>
    </citation>
    <scope>NUCLEOTIDE SEQUENCE</scope>
</reference>
<accession>A0A644T5S0</accession>
<dbReference type="EMBL" id="VSSQ01000017">
    <property type="protein sequence ID" value="MPL62119.1"/>
    <property type="molecule type" value="Genomic_DNA"/>
</dbReference>
<name>A0A644T5S0_9ZZZZ</name>
<protein>
    <recommendedName>
        <fullName evidence="2">Mannosyl-glycoprotein endo-beta-N-acetylglucosamidase-like domain-containing protein</fullName>
    </recommendedName>
</protein>
<organism evidence="1">
    <name type="scientific">bioreactor metagenome</name>
    <dbReference type="NCBI Taxonomy" id="1076179"/>
    <lineage>
        <taxon>unclassified sequences</taxon>
        <taxon>metagenomes</taxon>
        <taxon>ecological metagenomes</taxon>
    </lineage>
</organism>
<evidence type="ECO:0008006" key="2">
    <source>
        <dbReference type="Google" id="ProtNLM"/>
    </source>
</evidence>
<proteinExistence type="predicted"/>
<gene>
    <name evidence="1" type="ORF">SDC9_07719</name>
</gene>
<dbReference type="AlphaFoldDB" id="A0A644T5S0"/>
<comment type="caution">
    <text evidence="1">The sequence shown here is derived from an EMBL/GenBank/DDBJ whole genome shotgun (WGS) entry which is preliminary data.</text>
</comment>
<sequence>MAFIPLLAMSALELNTVPSVIVGDNNTANTTEEVVTNGFQLTDVEKDRLEKALKINTYFHERSMPLFGHGMQFVLVAEKYGLPYDLLPAIAVRESSGGKNYINNNPFGWGSAKIPFSDFNEAIEVVGKNLAGANPRTARYYATPDVKKKLYYYNGTVIKGYEDQVIAIMNKIDKTSIDIDVELASK</sequence>